<accession>G3TFN3</accession>
<dbReference type="HOGENOM" id="CLU_012723_0_0_1"/>
<keyword evidence="1" id="KW-0863">Zinc-finger</keyword>
<dbReference type="InterPro" id="IPR031885">
    <property type="entry name" value="DUF4764"/>
</dbReference>
<reference evidence="4 5" key="1">
    <citation type="submission" date="2009-06" db="EMBL/GenBank/DDBJ databases">
        <title>The Genome Sequence of Loxodonta africana (African elephant).</title>
        <authorList>
            <person name="Di Palma F."/>
            <person name="Heiman D."/>
            <person name="Young S."/>
            <person name="Johnson J."/>
            <person name="Lander E.S."/>
            <person name="Lindblad-Toh K."/>
        </authorList>
    </citation>
    <scope>NUCLEOTIDE SEQUENCE [LARGE SCALE GENOMIC DNA]</scope>
    <source>
        <strain evidence="4 5">Isolate ISIS603380</strain>
    </source>
</reference>
<dbReference type="PANTHER" id="PTHR16116">
    <property type="entry name" value="ZINC FINGER PROTEIN 839"/>
    <property type="match status" value="1"/>
</dbReference>
<dbReference type="InParanoid" id="G3TFN3"/>
<dbReference type="GeneTree" id="ENSGT00390000002751"/>
<proteinExistence type="predicted"/>
<evidence type="ECO:0000256" key="1">
    <source>
        <dbReference type="PROSITE-ProRule" id="PRU00042"/>
    </source>
</evidence>
<keyword evidence="1" id="KW-0479">Metal-binding</keyword>
<dbReference type="InterPro" id="IPR039946">
    <property type="entry name" value="ZN839"/>
</dbReference>
<keyword evidence="1" id="KW-0862">Zinc</keyword>
<feature type="region of interest" description="Disordered" evidence="2">
    <location>
        <begin position="154"/>
        <end position="185"/>
    </location>
</feature>
<name>G3TFN3_LOXAF</name>
<dbReference type="Pfam" id="PF15961">
    <property type="entry name" value="DUF4764"/>
    <property type="match status" value="2"/>
</dbReference>
<feature type="region of interest" description="Disordered" evidence="2">
    <location>
        <begin position="1"/>
        <end position="31"/>
    </location>
</feature>
<reference evidence="4" key="3">
    <citation type="submission" date="2025-09" db="UniProtKB">
        <authorList>
            <consortium name="Ensembl"/>
        </authorList>
    </citation>
    <scope>IDENTIFICATION</scope>
    <source>
        <strain evidence="4">Isolate ISIS603380</strain>
    </source>
</reference>
<feature type="compositionally biased region" description="Basic and acidic residues" evidence="2">
    <location>
        <begin position="154"/>
        <end position="163"/>
    </location>
</feature>
<feature type="compositionally biased region" description="Acidic residues" evidence="2">
    <location>
        <begin position="164"/>
        <end position="177"/>
    </location>
</feature>
<dbReference type="AlphaFoldDB" id="G3TFN3"/>
<dbReference type="InterPro" id="IPR013087">
    <property type="entry name" value="Znf_C2H2_type"/>
</dbReference>
<protein>
    <recommendedName>
        <fullName evidence="3">C2H2-type domain-containing protein</fullName>
    </recommendedName>
</protein>
<evidence type="ECO:0000259" key="3">
    <source>
        <dbReference type="PROSITE" id="PS50157"/>
    </source>
</evidence>
<dbReference type="PANTHER" id="PTHR16116:SF5">
    <property type="entry name" value="ZINC FINGER PROTEIN 839"/>
    <property type="match status" value="1"/>
</dbReference>
<reference evidence="4" key="2">
    <citation type="submission" date="2025-08" db="UniProtKB">
        <authorList>
            <consortium name="Ensembl"/>
        </authorList>
    </citation>
    <scope>IDENTIFICATION</scope>
    <source>
        <strain evidence="4">Isolate ISIS603380</strain>
    </source>
</reference>
<dbReference type="PROSITE" id="PS50157">
    <property type="entry name" value="ZINC_FINGER_C2H2_2"/>
    <property type="match status" value="1"/>
</dbReference>
<dbReference type="eggNOG" id="ENOG502RIPD">
    <property type="taxonomic scope" value="Eukaryota"/>
</dbReference>
<dbReference type="Proteomes" id="UP000007646">
    <property type="component" value="Unassembled WGS sequence"/>
</dbReference>
<evidence type="ECO:0000256" key="2">
    <source>
        <dbReference type="SAM" id="MobiDB-lite"/>
    </source>
</evidence>
<feature type="region of interest" description="Disordered" evidence="2">
    <location>
        <begin position="603"/>
        <end position="624"/>
    </location>
</feature>
<dbReference type="GO" id="GO:0008270">
    <property type="term" value="F:zinc ion binding"/>
    <property type="evidence" value="ECO:0007669"/>
    <property type="project" value="UniProtKB-KW"/>
</dbReference>
<dbReference type="STRING" id="9785.ENSLAFP00000013152"/>
<dbReference type="Ensembl" id="ENSLAFT00000015683.4">
    <property type="protein sequence ID" value="ENSLAFP00000013152.4"/>
    <property type="gene ID" value="ENSLAFG00000015686.4"/>
</dbReference>
<evidence type="ECO:0000313" key="5">
    <source>
        <dbReference type="Proteomes" id="UP000007646"/>
    </source>
</evidence>
<dbReference type="FunCoup" id="G3TFN3">
    <property type="interactions" value="121"/>
</dbReference>
<feature type="region of interest" description="Disordered" evidence="2">
    <location>
        <begin position="376"/>
        <end position="468"/>
    </location>
</feature>
<sequence>MPPLAAIQPRMARSNLPPGRNHSLLDPGVTSPQLLRVQPLVKTGPQPCHLSSPPQPPVQVFLQRPLPTLSPVSVKRTAAPKAPGGQGATSAPPPASNPLALTSLSPSSANVFISNLHTKHTEKLKKSLKVKTRSGRISRPPKYKAKDYKFIKTEDLADGHPSDSDDYSELSVEEDEDQRGKEAPFDFSSCSLRPKTFKCQTCEKSYIGKGGLARHFKLNPGHGQLEAVVLLSEKANGCIPQVCAEHRAIGPVSLEASAPATLMCLHESSLIESAWQTLQPLYQCDQEDVVEPALPQLTSLVTVYEFLLMKVGRSHLAKPLFPAVYKEFEELHEMVKKMCQDYLRSCGPCSLEPLEINNSKVAESLGITEEFLRKRATHTDGLPGRRTGGGTDRAELAEAGGQKREKEVLASVKRTRRESVPKDATEPLAAPSRGQERPRTECVPAAREGRGPQVSGHSSCPCGEAHPTAGPVSSCNVLPASQELRVFGDIDAQSGSVGSALLPRAASGLALHTQLAQDTQECSGQRAGVSPGGSGLCSTLVSSGGPGSLLSGRAGSAGVGNLGSECTCRPDGPQPSPSTVTLTDVATPLPKTALSPEALQVDHASTTAPGPGPQPGLDGSQSAATGLESHVGDWSQFSCGAEEPAQETELENIVAVGEAMAFEITSGCHELFSQGQEQIFIQTS</sequence>
<organism evidence="4 5">
    <name type="scientific">Loxodonta africana</name>
    <name type="common">African elephant</name>
    <dbReference type="NCBI Taxonomy" id="9785"/>
    <lineage>
        <taxon>Eukaryota</taxon>
        <taxon>Metazoa</taxon>
        <taxon>Chordata</taxon>
        <taxon>Craniata</taxon>
        <taxon>Vertebrata</taxon>
        <taxon>Euteleostomi</taxon>
        <taxon>Mammalia</taxon>
        <taxon>Eutheria</taxon>
        <taxon>Afrotheria</taxon>
        <taxon>Proboscidea</taxon>
        <taxon>Elephantidae</taxon>
        <taxon>Loxodonta</taxon>
    </lineage>
</organism>
<feature type="domain" description="C2H2-type" evidence="3">
    <location>
        <begin position="197"/>
        <end position="224"/>
    </location>
</feature>
<dbReference type="OMA" id="CQDYLSG"/>
<keyword evidence="5" id="KW-1185">Reference proteome</keyword>
<evidence type="ECO:0000313" key="4">
    <source>
        <dbReference type="Ensembl" id="ENSLAFP00000013152.4"/>
    </source>
</evidence>
<feature type="region of interest" description="Disordered" evidence="2">
    <location>
        <begin position="69"/>
        <end position="102"/>
    </location>
</feature>
<feature type="compositionally biased region" description="Basic and acidic residues" evidence="2">
    <location>
        <begin position="392"/>
        <end position="408"/>
    </location>
</feature>